<dbReference type="RefSeq" id="WP_013220947.1">
    <property type="nucleotide sequence ID" value="NC_014315.1"/>
</dbReference>
<gene>
    <name evidence="1" type="ordered locus">Nwat_2022</name>
</gene>
<dbReference type="Proteomes" id="UP000000393">
    <property type="component" value="Chromosome"/>
</dbReference>
<keyword evidence="2" id="KW-1185">Reference proteome</keyword>
<dbReference type="KEGG" id="nwa:Nwat_2022"/>
<dbReference type="EMBL" id="CP002086">
    <property type="protein sequence ID" value="ADJ28856.1"/>
    <property type="molecule type" value="Genomic_DNA"/>
</dbReference>
<dbReference type="AlphaFoldDB" id="D8K7H9"/>
<protein>
    <submittedName>
        <fullName evidence="1">Uncharacterized protein</fullName>
    </submittedName>
</protein>
<name>D8K7H9_NITWC</name>
<proteinExistence type="predicted"/>
<evidence type="ECO:0000313" key="2">
    <source>
        <dbReference type="Proteomes" id="UP000000393"/>
    </source>
</evidence>
<accession>D8K7H9</accession>
<dbReference type="HOGENOM" id="CLU_2667393_0_0_6"/>
<evidence type="ECO:0000313" key="1">
    <source>
        <dbReference type="EMBL" id="ADJ28856.1"/>
    </source>
</evidence>
<dbReference type="STRING" id="105559.Nwat_2022"/>
<organism evidence="1 2">
    <name type="scientific">Nitrosococcus watsoni (strain C-113)</name>
    <dbReference type="NCBI Taxonomy" id="105559"/>
    <lineage>
        <taxon>Bacteria</taxon>
        <taxon>Pseudomonadati</taxon>
        <taxon>Pseudomonadota</taxon>
        <taxon>Gammaproteobacteria</taxon>
        <taxon>Chromatiales</taxon>
        <taxon>Chromatiaceae</taxon>
        <taxon>Nitrosococcus</taxon>
    </lineage>
</organism>
<reference evidence="1 2" key="1">
    <citation type="submission" date="2010-06" db="EMBL/GenBank/DDBJ databases">
        <title>Complete sequence of chromosome of Nitrosococcus watsoni C-113.</title>
        <authorList>
            <consortium name="US DOE Joint Genome Institute"/>
            <person name="Lucas S."/>
            <person name="Copeland A."/>
            <person name="Lapidus A."/>
            <person name="Cheng J.-F."/>
            <person name="Bruce D."/>
            <person name="Goodwin L."/>
            <person name="Pitluck S."/>
            <person name="Malfatti S.A."/>
            <person name="Chain P.S.G."/>
            <person name="Land M."/>
            <person name="Hauser L."/>
            <person name="Kyrpides N."/>
            <person name="Ivanova N."/>
            <person name="Cambell M.A."/>
            <person name="Heidelberg J.F."/>
            <person name="Klotz M.G."/>
            <person name="Woyke T."/>
        </authorList>
    </citation>
    <scope>NUCLEOTIDE SEQUENCE [LARGE SCALE GENOMIC DNA]</scope>
    <source>
        <strain evidence="1 2">C-113</strain>
    </source>
</reference>
<sequence length="75" mass="8213">MSAGPATNILLAFQTDLSAISSLDGWAYFLAIECEQARIAIANAFVFGTCRQTIQNDFPTAFILIRTTMSLPRLN</sequence>